<name>A0A9X1FWG2_9RHOB</name>
<proteinExistence type="predicted"/>
<gene>
    <name evidence="1" type="ORF">KX928_10210</name>
</gene>
<dbReference type="AlphaFoldDB" id="A0A9X1FWG2"/>
<evidence type="ECO:0000313" key="2">
    <source>
        <dbReference type="Proteomes" id="UP001138661"/>
    </source>
</evidence>
<keyword evidence="2" id="KW-1185">Reference proteome</keyword>
<accession>A0A9X1FWG2</accession>
<dbReference type="Proteomes" id="UP001138661">
    <property type="component" value="Unassembled WGS sequence"/>
</dbReference>
<dbReference type="EMBL" id="JAHXDN010000002">
    <property type="protein sequence ID" value="MBW4708158.1"/>
    <property type="molecule type" value="Genomic_DNA"/>
</dbReference>
<comment type="caution">
    <text evidence="1">The sequence shown here is derived from an EMBL/GenBank/DDBJ whole genome shotgun (WGS) entry which is preliminary data.</text>
</comment>
<protein>
    <submittedName>
        <fullName evidence="1">Uncharacterized protein</fullName>
    </submittedName>
</protein>
<reference evidence="1" key="1">
    <citation type="submission" date="2021-07" db="EMBL/GenBank/DDBJ databases">
        <title>Roseobacter insulae sp. nov., isolated from a tidal flat.</title>
        <authorList>
            <person name="Park S."/>
            <person name="Yoon J.-H."/>
        </authorList>
    </citation>
    <scope>NUCLEOTIDE SEQUENCE</scope>
    <source>
        <strain evidence="1">YSTF-M11</strain>
    </source>
</reference>
<evidence type="ECO:0000313" key="1">
    <source>
        <dbReference type="EMBL" id="MBW4708158.1"/>
    </source>
</evidence>
<organism evidence="1 2">
    <name type="scientific">Roseobacter insulae</name>
    <dbReference type="NCBI Taxonomy" id="2859783"/>
    <lineage>
        <taxon>Bacteria</taxon>
        <taxon>Pseudomonadati</taxon>
        <taxon>Pseudomonadota</taxon>
        <taxon>Alphaproteobacteria</taxon>
        <taxon>Rhodobacterales</taxon>
        <taxon>Roseobacteraceae</taxon>
        <taxon>Roseobacter</taxon>
    </lineage>
</organism>
<sequence length="106" mass="11836">MDHSNQSPLFTEKDELEEAEKAQIVRAFFDLADAVMKEVRTDISQDPPVSLTQHKIGQLIDKHSDEKSAKHIKSIWRALQYLVDASLDAKAQQQASRTETSKAGGS</sequence>
<dbReference type="RefSeq" id="WP_219501634.1">
    <property type="nucleotide sequence ID" value="NZ_JAHXDN010000002.1"/>
</dbReference>